<dbReference type="SUPFAM" id="SSF50465">
    <property type="entry name" value="EF-Tu/eEF-1alpha/eIF2-gamma C-terminal domain"/>
    <property type="match status" value="1"/>
</dbReference>
<keyword evidence="11" id="KW-1185">Reference proteome</keyword>
<dbReference type="NCBIfam" id="TIGR00475">
    <property type="entry name" value="selB"/>
    <property type="match status" value="1"/>
</dbReference>
<dbReference type="InterPro" id="IPR004535">
    <property type="entry name" value="Transl_elong_SelB"/>
</dbReference>
<comment type="subcellular location">
    <subcellularLocation>
        <location evidence="1">Cytoplasm</location>
    </subcellularLocation>
</comment>
<dbReference type="CDD" id="cd04171">
    <property type="entry name" value="SelB"/>
    <property type="match status" value="1"/>
</dbReference>
<dbReference type="Gene3D" id="3.40.50.300">
    <property type="entry name" value="P-loop containing nucleotide triphosphate hydrolases"/>
    <property type="match status" value="1"/>
</dbReference>
<dbReference type="Gene3D" id="1.10.10.2770">
    <property type="match status" value="1"/>
</dbReference>
<evidence type="ECO:0000256" key="2">
    <source>
        <dbReference type="ARBA" id="ARBA00015953"/>
    </source>
</evidence>
<organism evidence="10 11">
    <name type="scientific">Aquibacillus salsiterrae</name>
    <dbReference type="NCBI Taxonomy" id="2950439"/>
    <lineage>
        <taxon>Bacteria</taxon>
        <taxon>Bacillati</taxon>
        <taxon>Bacillota</taxon>
        <taxon>Bacilli</taxon>
        <taxon>Bacillales</taxon>
        <taxon>Bacillaceae</taxon>
        <taxon>Aquibacillus</taxon>
    </lineage>
</organism>
<dbReference type="InterPro" id="IPR057335">
    <property type="entry name" value="Beta-barrel_SelB"/>
</dbReference>
<accession>A0A9X3WIF9</accession>
<evidence type="ECO:0000313" key="10">
    <source>
        <dbReference type="EMBL" id="MDC3417979.1"/>
    </source>
</evidence>
<dbReference type="Pfam" id="PF00009">
    <property type="entry name" value="GTP_EFTU"/>
    <property type="match status" value="1"/>
</dbReference>
<dbReference type="InterPro" id="IPR004161">
    <property type="entry name" value="EFTu-like_2"/>
</dbReference>
<name>A0A9X3WIF9_9BACI</name>
<evidence type="ECO:0000256" key="7">
    <source>
        <dbReference type="ARBA" id="ARBA00025526"/>
    </source>
</evidence>
<dbReference type="Proteomes" id="UP001145069">
    <property type="component" value="Unassembled WGS sequence"/>
</dbReference>
<keyword evidence="6" id="KW-0342">GTP-binding</keyword>
<dbReference type="InterPro" id="IPR015191">
    <property type="entry name" value="SelB_WHD4"/>
</dbReference>
<dbReference type="InterPro" id="IPR015190">
    <property type="entry name" value="Elong_fac_SelB-wing-hlx_typ-2"/>
</dbReference>
<dbReference type="CDD" id="cd03696">
    <property type="entry name" value="SelB_II"/>
    <property type="match status" value="1"/>
</dbReference>
<keyword evidence="3" id="KW-0963">Cytoplasm</keyword>
<dbReference type="Pfam" id="PF09107">
    <property type="entry name" value="WHD_3rd_SelB"/>
    <property type="match status" value="1"/>
</dbReference>
<dbReference type="GO" id="GO:0003723">
    <property type="term" value="F:RNA binding"/>
    <property type="evidence" value="ECO:0007669"/>
    <property type="project" value="InterPro"/>
</dbReference>
<dbReference type="NCBIfam" id="TIGR00231">
    <property type="entry name" value="small_GTP"/>
    <property type="match status" value="1"/>
</dbReference>
<keyword evidence="5" id="KW-0648">Protein biosynthesis</keyword>
<dbReference type="InterPro" id="IPR005225">
    <property type="entry name" value="Small_GTP-bd"/>
</dbReference>
<dbReference type="PANTHER" id="PTHR43721">
    <property type="entry name" value="ELONGATION FACTOR TU-RELATED"/>
    <property type="match status" value="1"/>
</dbReference>
<dbReference type="Gene3D" id="2.40.30.10">
    <property type="entry name" value="Translation factors"/>
    <property type="match status" value="2"/>
</dbReference>
<dbReference type="Gene3D" id="1.10.10.10">
    <property type="entry name" value="Winged helix-like DNA-binding domain superfamily/Winged helix DNA-binding domain"/>
    <property type="match status" value="1"/>
</dbReference>
<dbReference type="EMBL" id="JAMQKC010000017">
    <property type="protein sequence ID" value="MDC3417979.1"/>
    <property type="molecule type" value="Genomic_DNA"/>
</dbReference>
<comment type="function">
    <text evidence="7">Translation factor necessary for the incorporation of selenocysteine into proteins. It probably replaces EF-Tu for the insertion of selenocysteine directed by the UGA codon. SelB binds GTP and GDP.</text>
</comment>
<reference evidence="10" key="1">
    <citation type="submission" date="2022-06" db="EMBL/GenBank/DDBJ databases">
        <title>Aquibacillus sp. a new bacterium isolated from soil saline samples.</title>
        <authorList>
            <person name="Galisteo C."/>
            <person name="De La Haba R."/>
            <person name="Sanchez-Porro C."/>
            <person name="Ventosa A."/>
        </authorList>
    </citation>
    <scope>NUCLEOTIDE SEQUENCE</scope>
    <source>
        <strain evidence="10">3ASR75-54</strain>
    </source>
</reference>
<dbReference type="PANTHER" id="PTHR43721:SF22">
    <property type="entry name" value="ELONGATION FACTOR TU, MITOCHONDRIAL"/>
    <property type="match status" value="1"/>
</dbReference>
<dbReference type="SUPFAM" id="SSF50447">
    <property type="entry name" value="Translation proteins"/>
    <property type="match status" value="1"/>
</dbReference>
<dbReference type="SUPFAM" id="SSF52540">
    <property type="entry name" value="P-loop containing nucleoside triphosphate hydrolases"/>
    <property type="match status" value="1"/>
</dbReference>
<dbReference type="InterPro" id="IPR009001">
    <property type="entry name" value="Transl_elong_EF1A/Init_IF2_C"/>
</dbReference>
<evidence type="ECO:0000313" key="11">
    <source>
        <dbReference type="Proteomes" id="UP001145069"/>
    </source>
</evidence>
<dbReference type="InterPro" id="IPR009000">
    <property type="entry name" value="Transl_B-barrel_sf"/>
</dbReference>
<dbReference type="RefSeq" id="WP_272447042.1">
    <property type="nucleotide sequence ID" value="NZ_JAMQKC010000017.1"/>
</dbReference>
<dbReference type="GO" id="GO:0003924">
    <property type="term" value="F:GTPase activity"/>
    <property type="evidence" value="ECO:0007669"/>
    <property type="project" value="InterPro"/>
</dbReference>
<dbReference type="InterPro" id="IPR027417">
    <property type="entry name" value="P-loop_NTPase"/>
</dbReference>
<dbReference type="Pfam" id="PF25461">
    <property type="entry name" value="Beta-barrel_SelB"/>
    <property type="match status" value="1"/>
</dbReference>
<dbReference type="GO" id="GO:0003746">
    <property type="term" value="F:translation elongation factor activity"/>
    <property type="evidence" value="ECO:0007669"/>
    <property type="project" value="UniProtKB-KW"/>
</dbReference>
<protein>
    <recommendedName>
        <fullName evidence="2">Selenocysteine-specific elongation factor</fullName>
    </recommendedName>
    <alternativeName>
        <fullName evidence="8">SelB translation factor</fullName>
    </alternativeName>
</protein>
<dbReference type="InterPro" id="IPR050055">
    <property type="entry name" value="EF-Tu_GTPase"/>
</dbReference>
<dbReference type="InterPro" id="IPR036388">
    <property type="entry name" value="WH-like_DNA-bd_sf"/>
</dbReference>
<dbReference type="InterPro" id="IPR000795">
    <property type="entry name" value="T_Tr_GTP-bd_dom"/>
</dbReference>
<evidence type="ECO:0000256" key="1">
    <source>
        <dbReference type="ARBA" id="ARBA00004496"/>
    </source>
</evidence>
<comment type="caution">
    <text evidence="10">The sequence shown here is derived from an EMBL/GenBank/DDBJ whole genome shotgun (WGS) entry which is preliminary data.</text>
</comment>
<keyword evidence="10" id="KW-0251">Elongation factor</keyword>
<sequence>MDPQYYTVGMAGHIDHGKTTLTKALTNVDTDRLKEEKERNISIELGYAPLHQTENSLISIIDVPGHERFIRQMIAGVAGIDLVVLVVSADEGVMPQTKEHLEILGFLGVTNCIVAVTKTNLVEDDLLELAGLDIREALQGTNFAKAPLFFVDSITGKGITDLKEQIIHSLEKVENRDRFGSFRLPIDQVFSVQGKGTIVRGTIYEGMVKKGGSLTILPANISTKARNIQVHHEDVEQAWAGQRTAINLSGIAREEVKRGDVLVSSNHFVTTDTIDVALTFVDDLNYPIKQRSLVNVHVGTSEVRGHIIFFDRNEMVEGKEEVLCQIRLKENIVVRRGDRFIVRRPTPVETVGGGWVIDPIGEKYRFGDKTMAMLKQKKEGSPFDLVVDALSKHIILSENELIKDTSLDKAEVQAILKESPFVLISKNTFTLNEHIQRVAQRIQGQISDYHKDHSMRFGMNKAEVIQTLRIDYPKDLVEFTIEKLVSEEKVEKVDQFLAINGFIPTLPKKWEKRMEHLIQSLKDDWLQVKKWEDYLKKNTIPLEFTQELKNYLIQSDQAYPLSDDLIIHRSSFNEAVNQLKQQTNETFQLKDAKEVWNLSRKYLIPLLELMDELKVTGRVEEGRRWL</sequence>
<evidence type="ECO:0000256" key="5">
    <source>
        <dbReference type="ARBA" id="ARBA00022917"/>
    </source>
</evidence>
<dbReference type="CDD" id="cd15491">
    <property type="entry name" value="selB_III"/>
    <property type="match status" value="1"/>
</dbReference>
<evidence type="ECO:0000259" key="9">
    <source>
        <dbReference type="PROSITE" id="PS51722"/>
    </source>
</evidence>
<dbReference type="PROSITE" id="PS51722">
    <property type="entry name" value="G_TR_2"/>
    <property type="match status" value="1"/>
</dbReference>
<feature type="domain" description="Tr-type G" evidence="9">
    <location>
        <begin position="3"/>
        <end position="176"/>
    </location>
</feature>
<dbReference type="GO" id="GO:0001514">
    <property type="term" value="P:selenocysteine incorporation"/>
    <property type="evidence" value="ECO:0007669"/>
    <property type="project" value="InterPro"/>
</dbReference>
<dbReference type="Pfam" id="PF09106">
    <property type="entry name" value="WHD_2nd_SelB"/>
    <property type="match status" value="1"/>
</dbReference>
<evidence type="ECO:0000256" key="3">
    <source>
        <dbReference type="ARBA" id="ARBA00022490"/>
    </source>
</evidence>
<dbReference type="GO" id="GO:0005829">
    <property type="term" value="C:cytosol"/>
    <property type="evidence" value="ECO:0007669"/>
    <property type="project" value="TreeGrafter"/>
</dbReference>
<dbReference type="InterPro" id="IPR036390">
    <property type="entry name" value="WH_DNA-bd_sf"/>
</dbReference>
<dbReference type="GO" id="GO:0005525">
    <property type="term" value="F:GTP binding"/>
    <property type="evidence" value="ECO:0007669"/>
    <property type="project" value="UniProtKB-KW"/>
</dbReference>
<gene>
    <name evidence="10" type="primary">selB</name>
    <name evidence="10" type="ORF">NC799_13855</name>
</gene>
<dbReference type="PRINTS" id="PR00315">
    <property type="entry name" value="ELONGATNFCT"/>
</dbReference>
<keyword evidence="4" id="KW-0547">Nucleotide-binding</keyword>
<dbReference type="SUPFAM" id="SSF46785">
    <property type="entry name" value="Winged helix' DNA-binding domain"/>
    <property type="match status" value="2"/>
</dbReference>
<evidence type="ECO:0000256" key="6">
    <source>
        <dbReference type="ARBA" id="ARBA00023134"/>
    </source>
</evidence>
<dbReference type="Pfam" id="PF03144">
    <property type="entry name" value="GTP_EFTU_D2"/>
    <property type="match status" value="1"/>
</dbReference>
<proteinExistence type="predicted"/>
<dbReference type="AlphaFoldDB" id="A0A9X3WIF9"/>
<evidence type="ECO:0000256" key="8">
    <source>
        <dbReference type="ARBA" id="ARBA00031615"/>
    </source>
</evidence>
<evidence type="ECO:0000256" key="4">
    <source>
        <dbReference type="ARBA" id="ARBA00022741"/>
    </source>
</evidence>